<dbReference type="Proteomes" id="UP000004736">
    <property type="component" value="Unassembled WGS sequence"/>
</dbReference>
<keyword evidence="2" id="KW-1185">Reference proteome</keyword>
<evidence type="ECO:0000313" key="2">
    <source>
        <dbReference type="Proteomes" id="UP000004736"/>
    </source>
</evidence>
<dbReference type="EMBL" id="ACIM02000001">
    <property type="protein sequence ID" value="EEW97409.1"/>
    <property type="molecule type" value="Genomic_DNA"/>
</dbReference>
<gene>
    <name evidence="1" type="ORF">GCWU000321_01402</name>
</gene>
<dbReference type="AlphaFoldDB" id="C9LPC3"/>
<accession>C9LPC3</accession>
<evidence type="ECO:0000313" key="1">
    <source>
        <dbReference type="EMBL" id="EEW97409.1"/>
    </source>
</evidence>
<dbReference type="STRING" id="592028.GCWU000321_01402"/>
<proteinExistence type="predicted"/>
<organism evidence="1 2">
    <name type="scientific">Dialister invisus DSM 15470</name>
    <dbReference type="NCBI Taxonomy" id="592028"/>
    <lineage>
        <taxon>Bacteria</taxon>
        <taxon>Bacillati</taxon>
        <taxon>Bacillota</taxon>
        <taxon>Negativicutes</taxon>
        <taxon>Veillonellales</taxon>
        <taxon>Veillonellaceae</taxon>
        <taxon>Dialister</taxon>
    </lineage>
</organism>
<name>C9LPC3_9FIRM</name>
<sequence length="300" mass="35657">MNYIKRGERKMKVRMYRNYDKFPYESDHHGNFNGRMIFTFFRPIGREFDCILVELTEGYKPLSLEKYEHYSGWQMELDQVVKKEEDGMYNTRGLTMRFFDEKNWDYVNVPKGWLDTYAKEDTVPELCGRENIPIKFIRVEYSTVEELAEKFNCEYIKPTDEFYASFRKRINEYISAYKKWKDVKEEVNRRSVTTFETLKERVELKSNWHEKTYIGNPGDYVLNIGENRYLILGVIAAEDTSPSSEHMLLNVQSFNPDDRETRLPAVGLPENTPAEIIDMIEKESTRRDVLISSHGEEDWG</sequence>
<protein>
    <submittedName>
        <fullName evidence="1">Uncharacterized protein</fullName>
    </submittedName>
</protein>
<reference evidence="1" key="1">
    <citation type="submission" date="2009-09" db="EMBL/GenBank/DDBJ databases">
        <authorList>
            <person name="Weinstock G."/>
            <person name="Sodergren E."/>
            <person name="Clifton S."/>
            <person name="Fulton L."/>
            <person name="Fulton B."/>
            <person name="Courtney L."/>
            <person name="Fronick C."/>
            <person name="Harrison M."/>
            <person name="Strong C."/>
            <person name="Farmer C."/>
            <person name="Delahaunty K."/>
            <person name="Markovic C."/>
            <person name="Hall O."/>
            <person name="Minx P."/>
            <person name="Tomlinson C."/>
            <person name="Mitreva M."/>
            <person name="Nelson J."/>
            <person name="Hou S."/>
            <person name="Wollam A."/>
            <person name="Pepin K.H."/>
            <person name="Johnson M."/>
            <person name="Bhonagiri V."/>
            <person name="Nash W.E."/>
            <person name="Warren W."/>
            <person name="Chinwalla A."/>
            <person name="Mardis E.R."/>
            <person name="Wilson R.K."/>
        </authorList>
    </citation>
    <scope>NUCLEOTIDE SEQUENCE [LARGE SCALE GENOMIC DNA]</scope>
    <source>
        <strain evidence="1">DSM 15470</strain>
    </source>
</reference>
<dbReference type="HOGENOM" id="CLU_926631_0_0_9"/>
<comment type="caution">
    <text evidence="1">The sequence shown here is derived from an EMBL/GenBank/DDBJ whole genome shotgun (WGS) entry which is preliminary data.</text>
</comment>